<name>A0A0M4T5P7_9NOSO</name>
<evidence type="ECO:0000313" key="2">
    <source>
        <dbReference type="Proteomes" id="UP000062645"/>
    </source>
</evidence>
<dbReference type="STRING" id="224013.ACX27_18345"/>
<accession>A0A0M4T5P7</accession>
<dbReference type="OrthoDB" id="467081at2"/>
<sequence length="113" mass="13425">MDKVAEYRKLIKQVLTEYDNLSRQSPDTNYETSLVFDENHDHYLWLAVDWQGSKRIKYTYIHIRIKNEKIYIEEDYTEEGIATELIRLGVPNNDIVLAFHPPDVRKFTDFATA</sequence>
<dbReference type="SUPFAM" id="SSF143847">
    <property type="entry name" value="XisI-like"/>
    <property type="match status" value="1"/>
</dbReference>
<organism evidence="1 2">
    <name type="scientific">Nostoc piscinale CENA21</name>
    <dbReference type="NCBI Taxonomy" id="224013"/>
    <lineage>
        <taxon>Bacteria</taxon>
        <taxon>Bacillati</taxon>
        <taxon>Cyanobacteriota</taxon>
        <taxon>Cyanophyceae</taxon>
        <taxon>Nostocales</taxon>
        <taxon>Nostocaceae</taxon>
        <taxon>Nostoc</taxon>
    </lineage>
</organism>
<dbReference type="Proteomes" id="UP000062645">
    <property type="component" value="Chromosome"/>
</dbReference>
<reference evidence="2" key="1">
    <citation type="submission" date="2015-07" db="EMBL/GenBank/DDBJ databases">
        <title>Genome Of Nitrogen-Fixing Cyanobacterium Nostoc piscinale CENA21 From Solimoes/Amazon River Floodplain Sediments And Comparative Genomics To Uncover Biosynthetic Natural Products Potential.</title>
        <authorList>
            <person name="Leao T.F."/>
            <person name="Leao P.N."/>
            <person name="Guimaraes P.I."/>
            <person name="de Melo A.G.C."/>
            <person name="Ramos R.T.J."/>
            <person name="Silva A."/>
            <person name="Fiore M.F."/>
            <person name="Schneider M.P.C."/>
        </authorList>
    </citation>
    <scope>NUCLEOTIDE SEQUENCE [LARGE SCALE GENOMIC DNA]</scope>
    <source>
        <strain evidence="2">CENA21</strain>
    </source>
</reference>
<dbReference type="CDD" id="cd16382">
    <property type="entry name" value="XisI-like"/>
    <property type="match status" value="1"/>
</dbReference>
<dbReference type="InterPro" id="IPR035943">
    <property type="entry name" value="XisI-like_sf"/>
</dbReference>
<dbReference type="PATRIC" id="fig|224013.5.peg.4391"/>
<proteinExistence type="predicted"/>
<dbReference type="RefSeq" id="WP_062294882.1">
    <property type="nucleotide sequence ID" value="NZ_CP012036.1"/>
</dbReference>
<dbReference type="InterPro" id="IPR014968">
    <property type="entry name" value="XisI"/>
</dbReference>
<dbReference type="KEGG" id="npz:ACX27_18345"/>
<evidence type="ECO:0000313" key="1">
    <source>
        <dbReference type="EMBL" id="ALF54354.1"/>
    </source>
</evidence>
<dbReference type="Gene3D" id="3.30.310.110">
    <property type="entry name" value="XisI-like"/>
    <property type="match status" value="1"/>
</dbReference>
<protein>
    <submittedName>
        <fullName evidence="1">DNA element excision controlling factor XisI</fullName>
    </submittedName>
</protein>
<dbReference type="Pfam" id="PF08869">
    <property type="entry name" value="XisI"/>
    <property type="match status" value="1"/>
</dbReference>
<dbReference type="AlphaFoldDB" id="A0A0M4T5P7"/>
<gene>
    <name evidence="1" type="ORF">ACX27_18345</name>
</gene>
<dbReference type="EMBL" id="CP012036">
    <property type="protein sequence ID" value="ALF54354.1"/>
    <property type="molecule type" value="Genomic_DNA"/>
</dbReference>
<keyword evidence="2" id="KW-1185">Reference proteome</keyword>
<reference evidence="1 2" key="2">
    <citation type="journal article" date="2016" name="Genome Announc.">
        <title>Draft Genome Sequence of the N2-Fixing Cyanobacterium Nostoc piscinale CENA21, Isolated from the Brazilian Amazon Floodplain.</title>
        <authorList>
            <person name="Leao T."/>
            <person name="Guimaraes P.I."/>
            <person name="de Melo A.G."/>
            <person name="Ramos R.T."/>
            <person name="Leao P.N."/>
            <person name="Silva A."/>
            <person name="Fiore M.F."/>
            <person name="Schneider M.P."/>
        </authorList>
    </citation>
    <scope>NUCLEOTIDE SEQUENCE [LARGE SCALE GENOMIC DNA]</scope>
    <source>
        <strain evidence="1 2">CENA21</strain>
    </source>
</reference>